<dbReference type="GO" id="GO:0003700">
    <property type="term" value="F:DNA-binding transcription factor activity"/>
    <property type="evidence" value="ECO:0007669"/>
    <property type="project" value="InterPro"/>
</dbReference>
<evidence type="ECO:0000313" key="8">
    <source>
        <dbReference type="EMBL" id="KAJ2685299.1"/>
    </source>
</evidence>
<keyword evidence="9" id="KW-1185">Reference proteome</keyword>
<dbReference type="PANTHER" id="PTHR45644">
    <property type="entry name" value="AAA ATPASE, PUTATIVE (AFU_ORTHOLOGUE AFUA_2G12920)-RELATED-RELATED"/>
    <property type="match status" value="1"/>
</dbReference>
<evidence type="ECO:0000256" key="2">
    <source>
        <dbReference type="ARBA" id="ARBA00022741"/>
    </source>
</evidence>
<evidence type="ECO:0000256" key="5">
    <source>
        <dbReference type="ARBA" id="ARBA00023128"/>
    </source>
</evidence>
<feature type="region of interest" description="Disordered" evidence="6">
    <location>
        <begin position="580"/>
        <end position="599"/>
    </location>
</feature>
<feature type="compositionally biased region" description="Low complexity" evidence="6">
    <location>
        <begin position="884"/>
        <end position="893"/>
    </location>
</feature>
<sequence length="1339" mass="144989">MPTDDQQPLSSPPAGGRADAAQAVAYAPIRPRGNPDQHRQALAEENEMHHSQVVQERRRRNTLAAARMRERQRDRERSLLTRRDDLLARMKQLEDELAATRAQRQQNEAKLASEDYDRILSQLSNELEAANQAMYSIIEEVEKLPATLPIIADPLVSIRRKSYLRRAFVDQLRPLHLDISLVSIAAAGGGGEDGAEPATGATQSGDYNRFNTHRAESAKLQEGELVARAFDASIREDVLNTLLTSLIRRSHVLLYAEDPWSEGYSIPLLASAAEEMGMVLTAMDIPDWSVLTSRIDTVLEDLTIVSHPYSPPPDLEADTNSNGSSDSAGRGMSFFAGINRRRLSDEGDVLGDQHGSRAEESARGREADEADAEEDANASGRPHNRSLESIRAQLGLGSGKGPGGAAGDRLESADEEGSDPELSREMMANPLSRDATERLDRVLRDFVSSPTIANGKERPRMIVIKHLGDLLNTRVGYTLLSRLISAVTNHNAQDDVQPVVVAGLMHPSWFHPDTPPPGIPPFDVNPATPVALMPREERPPQFARGINDIVEGLLGDETQRAANGRMGVQVVHMGGSPLSGRLSRTLGPPSAAPTASQAPEELPLFSRIGIPPPAQAVMSTACDMQQPEFVPANPSQPIVGSLRQVLVADQCLDRNARVIRNICLLYKVPGLALNDQEAAYLASSQPEPAGEYPSVFNRESLYDEADSQILPKQPRKNTWCLDYRPIAVMLRSLPDDIGRRFFFGETFLHRWISLAQALAVRETLSLAAIKLNPGLLLKASSHALLTSMHLEEAWRQVLESHIALKRGMLASVASNIPADTEPVEGSGGADSALVTKDDGETKECEAELEAMLPVHRRVDFAEVGVGRRVEDDMDIAPAMPAPAASLEGAAAESSDVKSTGDKSVPEYRQWSDISKELDPEEDFTASDSSAGSSGVGGGGRAAGALSPQRRIQLAKKNLTEYEQRLIGSVVSPQSIPTGFDQVCVKPETVTTLQEIITLPMLRPEYFSKGVLKRYGVSGILLFGPPGTGKTMLAKAVAKESGSVVLNIRASDIYDKYVGEGEKLAEAVFTLARKLAPCVIFIDEVDALFSARSSGEANKFKRDIMNQIMSEWDGINTQRKKTAAPGDSKTALVPQVMVMAATNRPFDLDDAILRRLPRRILIDLPGESDRAKILEIHLKGEELDADVDLQALAKQAESFSGSDLKNLCVAAALAGLRERVREEVSATADGDVLGGSLIDQLKSARRPLAGHHKARTIKLAARHFEAALKKVAPSSSDQMESLVELRKWDKIYGDGAQERNRKAYSIGFAGPPPPPPAATATIGDAASPSGVAGSTTATKK</sequence>
<dbReference type="InterPro" id="IPR041569">
    <property type="entry name" value="AAA_lid_3"/>
</dbReference>
<dbReference type="GO" id="GO:0016887">
    <property type="term" value="F:ATP hydrolysis activity"/>
    <property type="evidence" value="ECO:0007669"/>
    <property type="project" value="InterPro"/>
</dbReference>
<dbReference type="Gene3D" id="1.10.8.60">
    <property type="match status" value="1"/>
</dbReference>
<protein>
    <recommendedName>
        <fullName evidence="7">BZIP domain-containing protein</fullName>
    </recommendedName>
</protein>
<dbReference type="InterPro" id="IPR003593">
    <property type="entry name" value="AAA+_ATPase"/>
</dbReference>
<dbReference type="PROSITE" id="PS00674">
    <property type="entry name" value="AAA"/>
    <property type="match status" value="1"/>
</dbReference>
<evidence type="ECO:0000256" key="6">
    <source>
        <dbReference type="SAM" id="MobiDB-lite"/>
    </source>
</evidence>
<feature type="domain" description="BZIP" evidence="7">
    <location>
        <begin position="57"/>
        <end position="71"/>
    </location>
</feature>
<accession>A0A9W8GHH1</accession>
<evidence type="ECO:0000259" key="7">
    <source>
        <dbReference type="PROSITE" id="PS00036"/>
    </source>
</evidence>
<keyword evidence="3" id="KW-1000">Mitochondrion outer membrane</keyword>
<evidence type="ECO:0000256" key="4">
    <source>
        <dbReference type="ARBA" id="ARBA00022840"/>
    </source>
</evidence>
<dbReference type="SUPFAM" id="SSF52540">
    <property type="entry name" value="P-loop containing nucleoside triphosphate hydrolases"/>
    <property type="match status" value="1"/>
</dbReference>
<evidence type="ECO:0000256" key="3">
    <source>
        <dbReference type="ARBA" id="ARBA00022787"/>
    </source>
</evidence>
<organism evidence="8 9">
    <name type="scientific">Coemansia spiralis</name>
    <dbReference type="NCBI Taxonomy" id="417178"/>
    <lineage>
        <taxon>Eukaryota</taxon>
        <taxon>Fungi</taxon>
        <taxon>Fungi incertae sedis</taxon>
        <taxon>Zoopagomycota</taxon>
        <taxon>Kickxellomycotina</taxon>
        <taxon>Kickxellomycetes</taxon>
        <taxon>Kickxellales</taxon>
        <taxon>Kickxellaceae</taxon>
        <taxon>Coemansia</taxon>
    </lineage>
</organism>
<evidence type="ECO:0000313" key="9">
    <source>
        <dbReference type="Proteomes" id="UP001151516"/>
    </source>
</evidence>
<keyword evidence="5" id="KW-0496">Mitochondrion</keyword>
<dbReference type="PANTHER" id="PTHR45644:SF56">
    <property type="entry name" value="AAA ATPASE, PUTATIVE (AFU_ORTHOLOGUE AFUA_2G12920)-RELATED"/>
    <property type="match status" value="1"/>
</dbReference>
<feature type="compositionally biased region" description="Low complexity" evidence="6">
    <location>
        <begin position="588"/>
        <end position="599"/>
    </location>
</feature>
<feature type="compositionally biased region" description="Low complexity" evidence="6">
    <location>
        <begin position="14"/>
        <end position="27"/>
    </location>
</feature>
<dbReference type="Pfam" id="PF00004">
    <property type="entry name" value="AAA"/>
    <property type="match status" value="1"/>
</dbReference>
<dbReference type="InterPro" id="IPR051701">
    <property type="entry name" value="Mito_OM_Translocase_MSP1"/>
</dbReference>
<keyword evidence="4" id="KW-0067">ATP-binding</keyword>
<feature type="compositionally biased region" description="Basic and acidic residues" evidence="6">
    <location>
        <begin position="354"/>
        <end position="367"/>
    </location>
</feature>
<feature type="compositionally biased region" description="Polar residues" evidence="6">
    <location>
        <begin position="318"/>
        <end position="327"/>
    </location>
</feature>
<dbReference type="GO" id="GO:0005741">
    <property type="term" value="C:mitochondrial outer membrane"/>
    <property type="evidence" value="ECO:0007669"/>
    <property type="project" value="UniProtKB-SubCell"/>
</dbReference>
<dbReference type="InterPro" id="IPR027417">
    <property type="entry name" value="P-loop_NTPase"/>
</dbReference>
<evidence type="ECO:0000256" key="1">
    <source>
        <dbReference type="ARBA" id="ARBA00004572"/>
    </source>
</evidence>
<dbReference type="EMBL" id="JANBTX010000160">
    <property type="protein sequence ID" value="KAJ2685299.1"/>
    <property type="molecule type" value="Genomic_DNA"/>
</dbReference>
<feature type="region of interest" description="Disordered" evidence="6">
    <location>
        <begin position="345"/>
        <end position="429"/>
    </location>
</feature>
<dbReference type="OrthoDB" id="39734at2759"/>
<comment type="subcellular location">
    <subcellularLocation>
        <location evidence="1">Mitochondrion outer membrane</location>
        <topology evidence="1">Single-pass membrane protein</topology>
    </subcellularLocation>
</comment>
<feature type="region of interest" description="Disordered" evidence="6">
    <location>
        <begin position="1"/>
        <end position="77"/>
    </location>
</feature>
<name>A0A9W8GHH1_9FUNG</name>
<feature type="region of interest" description="Disordered" evidence="6">
    <location>
        <begin position="819"/>
        <end position="838"/>
    </location>
</feature>
<proteinExistence type="predicted"/>
<comment type="caution">
    <text evidence="8">The sequence shown here is derived from an EMBL/GenBank/DDBJ whole genome shotgun (WGS) entry which is preliminary data.</text>
</comment>
<feature type="compositionally biased region" description="Basic and acidic residues" evidence="6">
    <location>
        <begin position="894"/>
        <end position="905"/>
    </location>
</feature>
<dbReference type="InterPro" id="IPR003959">
    <property type="entry name" value="ATPase_AAA_core"/>
</dbReference>
<feature type="compositionally biased region" description="Gly residues" evidence="6">
    <location>
        <begin position="396"/>
        <end position="406"/>
    </location>
</feature>
<feature type="region of interest" description="Disordered" evidence="6">
    <location>
        <begin position="884"/>
        <end position="946"/>
    </location>
</feature>
<dbReference type="PROSITE" id="PS00036">
    <property type="entry name" value="BZIP_BASIC"/>
    <property type="match status" value="1"/>
</dbReference>
<dbReference type="SMART" id="SM00382">
    <property type="entry name" value="AAA"/>
    <property type="match status" value="1"/>
</dbReference>
<keyword evidence="2" id="KW-0547">Nucleotide-binding</keyword>
<feature type="compositionally biased region" description="Basic and acidic residues" evidence="6">
    <location>
        <begin position="67"/>
        <end position="77"/>
    </location>
</feature>
<dbReference type="Gene3D" id="3.40.50.300">
    <property type="entry name" value="P-loop containing nucleotide triphosphate hydrolases"/>
    <property type="match status" value="1"/>
</dbReference>
<feature type="region of interest" description="Disordered" evidence="6">
    <location>
        <begin position="310"/>
        <end position="331"/>
    </location>
</feature>
<reference evidence="8" key="1">
    <citation type="submission" date="2022-07" db="EMBL/GenBank/DDBJ databases">
        <title>Phylogenomic reconstructions and comparative analyses of Kickxellomycotina fungi.</title>
        <authorList>
            <person name="Reynolds N.K."/>
            <person name="Stajich J.E."/>
            <person name="Barry K."/>
            <person name="Grigoriev I.V."/>
            <person name="Crous P."/>
            <person name="Smith M.E."/>
        </authorList>
    </citation>
    <scope>NUCLEOTIDE SEQUENCE</scope>
    <source>
        <strain evidence="8">CBS 109367</strain>
    </source>
</reference>
<dbReference type="Proteomes" id="UP001151516">
    <property type="component" value="Unassembled WGS sequence"/>
</dbReference>
<dbReference type="InterPro" id="IPR003960">
    <property type="entry name" value="ATPase_AAA_CS"/>
</dbReference>
<dbReference type="GO" id="GO:0005524">
    <property type="term" value="F:ATP binding"/>
    <property type="evidence" value="ECO:0007669"/>
    <property type="project" value="UniProtKB-KW"/>
</dbReference>
<keyword evidence="3" id="KW-0472">Membrane</keyword>
<feature type="region of interest" description="Disordered" evidence="6">
    <location>
        <begin position="1302"/>
        <end position="1339"/>
    </location>
</feature>
<gene>
    <name evidence="8" type="ORF">IWW39_004366</name>
</gene>
<feature type="compositionally biased region" description="Basic and acidic residues" evidence="6">
    <location>
        <begin position="33"/>
        <end position="50"/>
    </location>
</feature>
<dbReference type="Pfam" id="PF17862">
    <property type="entry name" value="AAA_lid_3"/>
    <property type="match status" value="1"/>
</dbReference>
<dbReference type="InterPro" id="IPR004827">
    <property type="entry name" value="bZIP"/>
</dbReference>